<dbReference type="OrthoDB" id="45815at2157"/>
<dbReference type="PATRIC" id="fig|29540.5.peg.3186"/>
<keyword evidence="11" id="KW-1185">Reference proteome</keyword>
<evidence type="ECO:0000256" key="6">
    <source>
        <dbReference type="ARBA" id="ARBA00023136"/>
    </source>
</evidence>
<dbReference type="SUPFAM" id="SSF161098">
    <property type="entry name" value="MetI-like"/>
    <property type="match status" value="1"/>
</dbReference>
<feature type="transmembrane region" description="Helical" evidence="7">
    <location>
        <begin position="267"/>
        <end position="290"/>
    </location>
</feature>
<dbReference type="InterPro" id="IPR050901">
    <property type="entry name" value="BP-dep_ABC_trans_perm"/>
</dbReference>
<feature type="transmembrane region" description="Helical" evidence="7">
    <location>
        <begin position="32"/>
        <end position="53"/>
    </location>
</feature>
<dbReference type="eggNOG" id="arCOG00159">
    <property type="taxonomic scope" value="Archaea"/>
</dbReference>
<evidence type="ECO:0000256" key="5">
    <source>
        <dbReference type="ARBA" id="ARBA00022989"/>
    </source>
</evidence>
<keyword evidence="3" id="KW-1003">Cell membrane</keyword>
<comment type="subcellular location">
    <subcellularLocation>
        <location evidence="1 7">Cell membrane</location>
        <topology evidence="1 7">Multi-pass membrane protein</topology>
    </subcellularLocation>
</comment>
<comment type="caution">
    <text evidence="10">The sequence shown here is derived from an EMBL/GenBank/DDBJ whole genome shotgun (WGS) entry which is preliminary data.</text>
</comment>
<reference evidence="10 11" key="1">
    <citation type="journal article" date="2014" name="PLoS Genet.">
        <title>Phylogenetically driven sequencing of extremely halophilic archaea reveals strategies for static and dynamic osmo-response.</title>
        <authorList>
            <person name="Becker E.A."/>
            <person name="Seitzer P.M."/>
            <person name="Tritt A."/>
            <person name="Larsen D."/>
            <person name="Krusor M."/>
            <person name="Yao A.I."/>
            <person name="Wu D."/>
            <person name="Madern D."/>
            <person name="Eisen J.A."/>
            <person name="Darling A.E."/>
            <person name="Facciotti M.T."/>
        </authorList>
    </citation>
    <scope>NUCLEOTIDE SEQUENCE [LARGE SCALE GENOMIC DNA]</scope>
    <source>
        <strain evidence="10 11">DSM 12278</strain>
    </source>
</reference>
<evidence type="ECO:0000259" key="9">
    <source>
        <dbReference type="PROSITE" id="PS50928"/>
    </source>
</evidence>
<keyword evidence="6 7" id="KW-0472">Membrane</keyword>
<sequence>MSTPTETETPSETETEGGTQLSYETRDRLYHLALYGSAALFSAVILFPIYWMIQNAFTDSQTVITEFSWLPSPETVTLDNFGVLAAGAVPRYVINTIVVTAGTIAVVVGISLVAGYGMARFRFRYKESFAQFLLLGYMFSPIVLGLPLYLIWSEIGLLNAQIGLVIALSSISMPFAVWLMWKYIQTIPESMEESAWIAGASRWRTFWDVVVPQTKPAIVACALFAFAIAWNDFTFAQILLPSQESTTFAPGIMRLIDQGGYTSWGDIMAVSLLMTVPPLLFAYFLQEYLLKGFEVRTR</sequence>
<proteinExistence type="inferred from homology"/>
<dbReference type="GO" id="GO:0005886">
    <property type="term" value="C:plasma membrane"/>
    <property type="evidence" value="ECO:0007669"/>
    <property type="project" value="UniProtKB-SubCell"/>
</dbReference>
<keyword evidence="2 7" id="KW-0813">Transport</keyword>
<dbReference type="GO" id="GO:0055085">
    <property type="term" value="P:transmembrane transport"/>
    <property type="evidence" value="ECO:0007669"/>
    <property type="project" value="InterPro"/>
</dbReference>
<protein>
    <submittedName>
        <fullName evidence="10">Binding-protein-dependent transporters inner membrane component</fullName>
    </submittedName>
</protein>
<dbReference type="STRING" id="29540.C481_15625"/>
<evidence type="ECO:0000256" key="3">
    <source>
        <dbReference type="ARBA" id="ARBA00022475"/>
    </source>
</evidence>
<dbReference type="Proteomes" id="UP000011554">
    <property type="component" value="Unassembled WGS sequence"/>
</dbReference>
<dbReference type="EMBL" id="AOIO01000034">
    <property type="protein sequence ID" value="ELY99294.1"/>
    <property type="molecule type" value="Genomic_DNA"/>
</dbReference>
<accession>M0AL65</accession>
<feature type="transmembrane region" description="Helical" evidence="7">
    <location>
        <begin position="129"/>
        <end position="152"/>
    </location>
</feature>
<dbReference type="Pfam" id="PF00528">
    <property type="entry name" value="BPD_transp_1"/>
    <property type="match status" value="1"/>
</dbReference>
<comment type="similarity">
    <text evidence="7">Belongs to the binding-protein-dependent transport system permease family.</text>
</comment>
<dbReference type="InterPro" id="IPR000515">
    <property type="entry name" value="MetI-like"/>
</dbReference>
<evidence type="ECO:0000313" key="11">
    <source>
        <dbReference type="Proteomes" id="UP000011554"/>
    </source>
</evidence>
<evidence type="ECO:0000256" key="4">
    <source>
        <dbReference type="ARBA" id="ARBA00022692"/>
    </source>
</evidence>
<dbReference type="AlphaFoldDB" id="M0AL65"/>
<dbReference type="InterPro" id="IPR035906">
    <property type="entry name" value="MetI-like_sf"/>
</dbReference>
<evidence type="ECO:0000256" key="8">
    <source>
        <dbReference type="SAM" id="MobiDB-lite"/>
    </source>
</evidence>
<keyword evidence="5 7" id="KW-1133">Transmembrane helix</keyword>
<dbReference type="PANTHER" id="PTHR32243:SF18">
    <property type="entry name" value="INNER MEMBRANE ABC TRANSPORTER PERMEASE PROTEIN YCJP"/>
    <property type="match status" value="1"/>
</dbReference>
<feature type="transmembrane region" description="Helical" evidence="7">
    <location>
        <begin position="217"/>
        <end position="240"/>
    </location>
</feature>
<dbReference type="PANTHER" id="PTHR32243">
    <property type="entry name" value="MALTOSE TRANSPORT SYSTEM PERMEASE-RELATED"/>
    <property type="match status" value="1"/>
</dbReference>
<feature type="transmembrane region" description="Helical" evidence="7">
    <location>
        <begin position="92"/>
        <end position="117"/>
    </location>
</feature>
<feature type="transmembrane region" description="Helical" evidence="7">
    <location>
        <begin position="158"/>
        <end position="181"/>
    </location>
</feature>
<name>M0AL65_NATA1</name>
<gene>
    <name evidence="10" type="ORF">C481_15625</name>
</gene>
<evidence type="ECO:0000256" key="7">
    <source>
        <dbReference type="RuleBase" id="RU363032"/>
    </source>
</evidence>
<evidence type="ECO:0000256" key="1">
    <source>
        <dbReference type="ARBA" id="ARBA00004651"/>
    </source>
</evidence>
<feature type="domain" description="ABC transmembrane type-1" evidence="9">
    <location>
        <begin position="93"/>
        <end position="285"/>
    </location>
</feature>
<evidence type="ECO:0000256" key="2">
    <source>
        <dbReference type="ARBA" id="ARBA00022448"/>
    </source>
</evidence>
<organism evidence="10 11">
    <name type="scientific">Natrialba asiatica (strain ATCC 700177 / DSM 12278 / JCM 9576 / FERM P-10747 / NBRC 102637 / 172P1)</name>
    <dbReference type="NCBI Taxonomy" id="29540"/>
    <lineage>
        <taxon>Archaea</taxon>
        <taxon>Methanobacteriati</taxon>
        <taxon>Methanobacteriota</taxon>
        <taxon>Stenosarchaea group</taxon>
        <taxon>Halobacteria</taxon>
        <taxon>Halobacteriales</taxon>
        <taxon>Natrialbaceae</taxon>
        <taxon>Natrialba</taxon>
    </lineage>
</organism>
<keyword evidence="4 7" id="KW-0812">Transmembrane</keyword>
<dbReference type="RefSeq" id="WP_006110197.1">
    <property type="nucleotide sequence ID" value="NZ_AOIO01000034.1"/>
</dbReference>
<evidence type="ECO:0000313" key="10">
    <source>
        <dbReference type="EMBL" id="ELY99294.1"/>
    </source>
</evidence>
<feature type="region of interest" description="Disordered" evidence="8">
    <location>
        <begin position="1"/>
        <end position="20"/>
    </location>
</feature>
<dbReference type="PROSITE" id="PS50928">
    <property type="entry name" value="ABC_TM1"/>
    <property type="match status" value="1"/>
</dbReference>
<dbReference type="CDD" id="cd06261">
    <property type="entry name" value="TM_PBP2"/>
    <property type="match status" value="1"/>
</dbReference>
<dbReference type="Gene3D" id="1.10.3720.10">
    <property type="entry name" value="MetI-like"/>
    <property type="match status" value="1"/>
</dbReference>